<organism evidence="4 5">
    <name type="scientific">Prolixibacter denitrificans</name>
    <dbReference type="NCBI Taxonomy" id="1541063"/>
    <lineage>
        <taxon>Bacteria</taxon>
        <taxon>Pseudomonadati</taxon>
        <taxon>Bacteroidota</taxon>
        <taxon>Bacteroidia</taxon>
        <taxon>Marinilabiliales</taxon>
        <taxon>Prolixibacteraceae</taxon>
        <taxon>Prolixibacter</taxon>
    </lineage>
</organism>
<dbReference type="OrthoDB" id="9778932at2"/>
<reference evidence="4 5" key="1">
    <citation type="submission" date="2018-03" db="EMBL/GenBank/DDBJ databases">
        <title>Genomic Encyclopedia of Archaeal and Bacterial Type Strains, Phase II (KMG-II): from individual species to whole genera.</title>
        <authorList>
            <person name="Goeker M."/>
        </authorList>
    </citation>
    <scope>NUCLEOTIDE SEQUENCE [LARGE SCALE GENOMIC DNA]</scope>
    <source>
        <strain evidence="4 5">DSM 27267</strain>
    </source>
</reference>
<dbReference type="Pfam" id="PF13199">
    <property type="entry name" value="Glyco_hydro_66"/>
    <property type="match status" value="1"/>
</dbReference>
<dbReference type="Gene3D" id="2.60.40.1180">
    <property type="entry name" value="Golgi alpha-mannosidase II"/>
    <property type="match status" value="1"/>
</dbReference>
<dbReference type="AlphaFoldDB" id="A0A2P8CAE4"/>
<reference evidence="3 6" key="2">
    <citation type="submission" date="2019-10" db="EMBL/GenBank/DDBJ databases">
        <title>Prolixibacter strains distinguished by the presence of nitrate reductase genes were adept at nitrate-dependent anaerobic corrosion of metallic iron and carbon steel.</title>
        <authorList>
            <person name="Iino T."/>
            <person name="Shono N."/>
            <person name="Ito K."/>
            <person name="Nakamura R."/>
            <person name="Sueoka K."/>
            <person name="Harayama S."/>
            <person name="Ohkuma M."/>
        </authorList>
    </citation>
    <scope>NUCLEOTIDE SEQUENCE [LARGE SCALE GENOMIC DNA]</scope>
    <source>
        <strain evidence="3 6">MIC1-1</strain>
    </source>
</reference>
<keyword evidence="2" id="KW-0732">Signal</keyword>
<evidence type="ECO:0000313" key="6">
    <source>
        <dbReference type="Proteomes" id="UP000396862"/>
    </source>
</evidence>
<sequence length="589" mass="66515">MTGINRIYYLLIVFVLAGCSKPEAPAPSPDGPDDPTTNTAVKLSTDKALYHPGDVIQFTSDKTLTSSAKIRYRHLNEVIKEEAFPGKTWQWTAPNTDFMGYMVDVYETVDGKEVVYGSIGVDVSSDWTHFPRYGFLSEFSGDVTADDINSQLTKLTRYHINGLQYYDWQNKHHMPLKMDGSQPAAEWQDIAKRDVSFDVVKGYIDKAHEYGIASMFYNLLYGAWDDYATDGVSAQWMLYNDANHQNVNKHDLDNNWALSDIFVLDPANPDWQKYIDDQTALVYQFLDFDGWHLDQLGDRGTVYDYNGQKADLPYGFSSFLNNMNQRFPNKKMVMNAVNQYGQANILSTPVDFAYTEVWSPNDTYEDLASIIQDNTTMGGAGTKTVLAAYMDYDKANSTGYFNTPGVLMTDAVIFAFGGSHLELGEHMLGKEYFPNDNLLMRTDLKEALTRYYDFQVAYENLLQGNGDFNTPSVTSLDGQININSWPPQTGSVTVTGKDLGSTQVINLLNYMDATSLNWRDASGTQPFQPVIKDLPLQIETTNTVKKVWYASPDYRYGSSEELVFTQDGSTLTCTVPKMQYWGMLVIEYN</sequence>
<dbReference type="CDD" id="cd14745">
    <property type="entry name" value="GH66"/>
    <property type="match status" value="1"/>
</dbReference>
<dbReference type="RefSeq" id="WP_106542747.1">
    <property type="nucleotide sequence ID" value="NZ_BLAU01000001.1"/>
</dbReference>
<dbReference type="Gene3D" id="3.20.20.80">
    <property type="entry name" value="Glycosidases"/>
    <property type="match status" value="1"/>
</dbReference>
<evidence type="ECO:0000313" key="3">
    <source>
        <dbReference type="EMBL" id="GET22535.1"/>
    </source>
</evidence>
<evidence type="ECO:0000256" key="1">
    <source>
        <dbReference type="ARBA" id="ARBA00010837"/>
    </source>
</evidence>
<dbReference type="Gene3D" id="2.60.40.10">
    <property type="entry name" value="Immunoglobulins"/>
    <property type="match status" value="1"/>
</dbReference>
<proteinExistence type="inferred from homology"/>
<protein>
    <submittedName>
        <fullName evidence="3">Cycloisomaltooligosaccharide glucanotransferase</fullName>
    </submittedName>
    <submittedName>
        <fullName evidence="4">Dextranase</fullName>
    </submittedName>
</protein>
<gene>
    <name evidence="4" type="ORF">CLV93_10747</name>
    <name evidence="3" type="ORF">JCM18694_27810</name>
</gene>
<comment type="similarity">
    <text evidence="1">Belongs to the glycosyl hydrolase 66 family.</text>
</comment>
<evidence type="ECO:0000313" key="4">
    <source>
        <dbReference type="EMBL" id="PSK81938.1"/>
    </source>
</evidence>
<comment type="caution">
    <text evidence="4">The sequence shown here is derived from an EMBL/GenBank/DDBJ whole genome shotgun (WGS) entry which is preliminary data.</text>
</comment>
<dbReference type="Proteomes" id="UP000240621">
    <property type="component" value="Unassembled WGS sequence"/>
</dbReference>
<dbReference type="PROSITE" id="PS51257">
    <property type="entry name" value="PROKAR_LIPOPROTEIN"/>
    <property type="match status" value="1"/>
</dbReference>
<evidence type="ECO:0000256" key="2">
    <source>
        <dbReference type="ARBA" id="ARBA00022729"/>
    </source>
</evidence>
<keyword evidence="6" id="KW-1185">Reference proteome</keyword>
<accession>A0A2P8CAE4</accession>
<dbReference type="InterPro" id="IPR013783">
    <property type="entry name" value="Ig-like_fold"/>
</dbReference>
<dbReference type="EMBL" id="BLAU01000001">
    <property type="protein sequence ID" value="GET22535.1"/>
    <property type="molecule type" value="Genomic_DNA"/>
</dbReference>
<dbReference type="Proteomes" id="UP000396862">
    <property type="component" value="Unassembled WGS sequence"/>
</dbReference>
<evidence type="ECO:0000313" key="5">
    <source>
        <dbReference type="Proteomes" id="UP000240621"/>
    </source>
</evidence>
<dbReference type="InterPro" id="IPR025092">
    <property type="entry name" value="Glyco_hydro_66"/>
</dbReference>
<dbReference type="InterPro" id="IPR013780">
    <property type="entry name" value="Glyco_hydro_b"/>
</dbReference>
<name>A0A2P8CAE4_9BACT</name>
<dbReference type="EMBL" id="PYGC01000007">
    <property type="protein sequence ID" value="PSK81938.1"/>
    <property type="molecule type" value="Genomic_DNA"/>
</dbReference>